<name>A0A223KS77_9BACI</name>
<dbReference type="Proteomes" id="UP000215224">
    <property type="component" value="Chromosome"/>
</dbReference>
<reference evidence="1 2" key="1">
    <citation type="submission" date="2016-12" db="EMBL/GenBank/DDBJ databases">
        <title>The whole genome sequencing and assembly of Bacillus cohnii DSM 6307T strain.</title>
        <authorList>
            <person name="Lee Y.-J."/>
            <person name="Yi H."/>
            <person name="Bahn Y.-S."/>
            <person name="Kim J.F."/>
            <person name="Lee D.-W."/>
        </authorList>
    </citation>
    <scope>NUCLEOTIDE SEQUENCE [LARGE SCALE GENOMIC DNA]</scope>
    <source>
        <strain evidence="1 2">DSM 6307</strain>
    </source>
</reference>
<dbReference type="InterPro" id="IPR025613">
    <property type="entry name" value="YlbE"/>
</dbReference>
<keyword evidence="2" id="KW-1185">Reference proteome</keyword>
<dbReference type="RefSeq" id="WP_066419306.1">
    <property type="nucleotide sequence ID" value="NZ_CP018866.1"/>
</dbReference>
<gene>
    <name evidence="1" type="ORF">BC6307_13210</name>
</gene>
<organism evidence="1 2">
    <name type="scientific">Sutcliffiella cohnii</name>
    <dbReference type="NCBI Taxonomy" id="33932"/>
    <lineage>
        <taxon>Bacteria</taxon>
        <taxon>Bacillati</taxon>
        <taxon>Bacillota</taxon>
        <taxon>Bacilli</taxon>
        <taxon>Bacillales</taxon>
        <taxon>Bacillaceae</taxon>
        <taxon>Sutcliffiella</taxon>
    </lineage>
</organism>
<proteinExistence type="predicted"/>
<dbReference type="STRING" id="1314751.GCA_001591425_03575"/>
<sequence length="79" mass="9620">MRKEVYDYIQSKKILKQFIKEQPIWYRKLSRDPNSAAEMELAAMQYYKQTIPHKVEKFQNSVQMASMMVHMFQSMKHMD</sequence>
<protein>
    <recommendedName>
        <fullName evidence="3">YlbE-like protein</fullName>
    </recommendedName>
</protein>
<dbReference type="KEGG" id="bcoh:BC6307_13210"/>
<dbReference type="Pfam" id="PF14003">
    <property type="entry name" value="YlbE"/>
    <property type="match status" value="1"/>
</dbReference>
<evidence type="ECO:0000313" key="1">
    <source>
        <dbReference type="EMBL" id="AST92173.1"/>
    </source>
</evidence>
<evidence type="ECO:0000313" key="2">
    <source>
        <dbReference type="Proteomes" id="UP000215224"/>
    </source>
</evidence>
<dbReference type="AlphaFoldDB" id="A0A223KS77"/>
<dbReference type="EMBL" id="CP018866">
    <property type="protein sequence ID" value="AST92173.1"/>
    <property type="molecule type" value="Genomic_DNA"/>
</dbReference>
<accession>A0A223KS77</accession>
<evidence type="ECO:0008006" key="3">
    <source>
        <dbReference type="Google" id="ProtNLM"/>
    </source>
</evidence>